<protein>
    <submittedName>
        <fullName evidence="2">Uncharacterized protein</fullName>
    </submittedName>
</protein>
<evidence type="ECO:0000313" key="2">
    <source>
        <dbReference type="EMBL" id="MPC90735.1"/>
    </source>
</evidence>
<sequence length="133" mass="13621">MGGREGVGRATHMLHLCSDMGAASPEWVVVLGVGVAEVCVQAVLSGERLSTRATHERFVSGVDATVATPFSLVPEQLPAKGAVVHGAPPSPALPPATTATSLQQKTKTRPGSTTATPTTTTTTDATAVYSWVL</sequence>
<dbReference type="AlphaFoldDB" id="A0A5B7J7N2"/>
<evidence type="ECO:0000256" key="1">
    <source>
        <dbReference type="SAM" id="MobiDB-lite"/>
    </source>
</evidence>
<dbReference type="Proteomes" id="UP000324222">
    <property type="component" value="Unassembled WGS sequence"/>
</dbReference>
<name>A0A5B7J7N2_PORTR</name>
<feature type="region of interest" description="Disordered" evidence="1">
    <location>
        <begin position="86"/>
        <end position="120"/>
    </location>
</feature>
<gene>
    <name evidence="2" type="ORF">E2C01_085733</name>
</gene>
<comment type="caution">
    <text evidence="2">The sequence shown here is derived from an EMBL/GenBank/DDBJ whole genome shotgun (WGS) entry which is preliminary data.</text>
</comment>
<feature type="compositionally biased region" description="Polar residues" evidence="1">
    <location>
        <begin position="103"/>
        <end position="112"/>
    </location>
</feature>
<accession>A0A5B7J7N2</accession>
<organism evidence="2 3">
    <name type="scientific">Portunus trituberculatus</name>
    <name type="common">Swimming crab</name>
    <name type="synonym">Neptunus trituberculatus</name>
    <dbReference type="NCBI Taxonomy" id="210409"/>
    <lineage>
        <taxon>Eukaryota</taxon>
        <taxon>Metazoa</taxon>
        <taxon>Ecdysozoa</taxon>
        <taxon>Arthropoda</taxon>
        <taxon>Crustacea</taxon>
        <taxon>Multicrustacea</taxon>
        <taxon>Malacostraca</taxon>
        <taxon>Eumalacostraca</taxon>
        <taxon>Eucarida</taxon>
        <taxon>Decapoda</taxon>
        <taxon>Pleocyemata</taxon>
        <taxon>Brachyura</taxon>
        <taxon>Eubrachyura</taxon>
        <taxon>Portunoidea</taxon>
        <taxon>Portunidae</taxon>
        <taxon>Portuninae</taxon>
        <taxon>Portunus</taxon>
    </lineage>
</organism>
<dbReference type="EMBL" id="VSRR010085393">
    <property type="protein sequence ID" value="MPC90735.1"/>
    <property type="molecule type" value="Genomic_DNA"/>
</dbReference>
<proteinExistence type="predicted"/>
<keyword evidence="3" id="KW-1185">Reference proteome</keyword>
<reference evidence="2 3" key="1">
    <citation type="submission" date="2019-05" db="EMBL/GenBank/DDBJ databases">
        <title>Another draft genome of Portunus trituberculatus and its Hox gene families provides insights of decapod evolution.</title>
        <authorList>
            <person name="Jeong J.-H."/>
            <person name="Song I."/>
            <person name="Kim S."/>
            <person name="Choi T."/>
            <person name="Kim D."/>
            <person name="Ryu S."/>
            <person name="Kim W."/>
        </authorList>
    </citation>
    <scope>NUCLEOTIDE SEQUENCE [LARGE SCALE GENOMIC DNA]</scope>
    <source>
        <tissue evidence="2">Muscle</tissue>
    </source>
</reference>
<evidence type="ECO:0000313" key="3">
    <source>
        <dbReference type="Proteomes" id="UP000324222"/>
    </source>
</evidence>